<dbReference type="Proteomes" id="UP000807342">
    <property type="component" value="Unassembled WGS sequence"/>
</dbReference>
<evidence type="ECO:0000313" key="2">
    <source>
        <dbReference type="EMBL" id="KAF9450649.1"/>
    </source>
</evidence>
<feature type="transmembrane region" description="Helical" evidence="1">
    <location>
        <begin position="128"/>
        <end position="151"/>
    </location>
</feature>
<gene>
    <name evidence="2" type="ORF">P691DRAFT_773734</name>
</gene>
<accession>A0A9P5XGQ9</accession>
<dbReference type="EMBL" id="MU151100">
    <property type="protein sequence ID" value="KAF9450649.1"/>
    <property type="molecule type" value="Genomic_DNA"/>
</dbReference>
<keyword evidence="1" id="KW-0472">Membrane</keyword>
<keyword evidence="1" id="KW-0812">Transmembrane</keyword>
<feature type="transmembrane region" description="Helical" evidence="1">
    <location>
        <begin position="12"/>
        <end position="35"/>
    </location>
</feature>
<proteinExistence type="predicted"/>
<name>A0A9P5XGQ9_9AGAR</name>
<keyword evidence="1" id="KW-1133">Transmembrane helix</keyword>
<protein>
    <submittedName>
        <fullName evidence="2">Uncharacterized protein</fullName>
    </submittedName>
</protein>
<evidence type="ECO:0000313" key="3">
    <source>
        <dbReference type="Proteomes" id="UP000807342"/>
    </source>
</evidence>
<feature type="transmembrane region" description="Helical" evidence="1">
    <location>
        <begin position="217"/>
        <end position="240"/>
    </location>
</feature>
<dbReference type="AlphaFoldDB" id="A0A9P5XGQ9"/>
<feature type="transmembrane region" description="Helical" evidence="1">
    <location>
        <begin position="246"/>
        <end position="267"/>
    </location>
</feature>
<sequence>MGSTTLDEEVVVVFSAALLFGFYFATLLSCIRWLLFTDRGWEWRKVIDWPIVIVTFLIMGLNVVHASWDLHWTLRGAVEAANGPGPFSFSTPDLASIVACVLQNTNILLADMVLIHRCRVVYMRKKRVIMFPVFMWFVGLLCTILQIYLQAAHTKNPNIGPYSWASVNMTVGPGIVLLPFWISTVLLNAYASGALILRIHRVARECGFATPTRHLHFLIRLFAESGLLCFSINLAHFLVWFGSSTFAIQVIAAINPALIGIAFNWFIIRVATNRAEATRSAMPGNITSIKFAQSSIHHRTMADGPNGLISGGAIFELVIAATSGSNEDDHSTGEKSDSSGSTKVVARDSLCLAL</sequence>
<feature type="transmembrane region" description="Helical" evidence="1">
    <location>
        <begin position="94"/>
        <end position="116"/>
    </location>
</feature>
<comment type="caution">
    <text evidence="2">The sequence shown here is derived from an EMBL/GenBank/DDBJ whole genome shotgun (WGS) entry which is preliminary data.</text>
</comment>
<dbReference type="OrthoDB" id="3357408at2759"/>
<feature type="transmembrane region" description="Helical" evidence="1">
    <location>
        <begin position="171"/>
        <end position="197"/>
    </location>
</feature>
<keyword evidence="3" id="KW-1185">Reference proteome</keyword>
<evidence type="ECO:0000256" key="1">
    <source>
        <dbReference type="SAM" id="Phobius"/>
    </source>
</evidence>
<reference evidence="2" key="1">
    <citation type="submission" date="2020-11" db="EMBL/GenBank/DDBJ databases">
        <authorList>
            <consortium name="DOE Joint Genome Institute"/>
            <person name="Ahrendt S."/>
            <person name="Riley R."/>
            <person name="Andreopoulos W."/>
            <person name="Labutti K."/>
            <person name="Pangilinan J."/>
            <person name="Ruiz-Duenas F.J."/>
            <person name="Barrasa J.M."/>
            <person name="Sanchez-Garcia M."/>
            <person name="Camarero S."/>
            <person name="Miyauchi S."/>
            <person name="Serrano A."/>
            <person name="Linde D."/>
            <person name="Babiker R."/>
            <person name="Drula E."/>
            <person name="Ayuso-Fernandez I."/>
            <person name="Pacheco R."/>
            <person name="Padilla G."/>
            <person name="Ferreira P."/>
            <person name="Barriuso J."/>
            <person name="Kellner H."/>
            <person name="Castanera R."/>
            <person name="Alfaro M."/>
            <person name="Ramirez L."/>
            <person name="Pisabarro A.G."/>
            <person name="Kuo A."/>
            <person name="Tritt A."/>
            <person name="Lipzen A."/>
            <person name="He G."/>
            <person name="Yan M."/>
            <person name="Ng V."/>
            <person name="Cullen D."/>
            <person name="Martin F."/>
            <person name="Rosso M.-N."/>
            <person name="Henrissat B."/>
            <person name="Hibbett D."/>
            <person name="Martinez A.T."/>
            <person name="Grigoriev I.V."/>
        </authorList>
    </citation>
    <scope>NUCLEOTIDE SEQUENCE</scope>
    <source>
        <strain evidence="2">MF-IS2</strain>
    </source>
</reference>
<organism evidence="2 3">
    <name type="scientific">Macrolepiota fuliginosa MF-IS2</name>
    <dbReference type="NCBI Taxonomy" id="1400762"/>
    <lineage>
        <taxon>Eukaryota</taxon>
        <taxon>Fungi</taxon>
        <taxon>Dikarya</taxon>
        <taxon>Basidiomycota</taxon>
        <taxon>Agaricomycotina</taxon>
        <taxon>Agaricomycetes</taxon>
        <taxon>Agaricomycetidae</taxon>
        <taxon>Agaricales</taxon>
        <taxon>Agaricineae</taxon>
        <taxon>Agaricaceae</taxon>
        <taxon>Macrolepiota</taxon>
    </lineage>
</organism>
<feature type="transmembrane region" description="Helical" evidence="1">
    <location>
        <begin position="47"/>
        <end position="68"/>
    </location>
</feature>